<evidence type="ECO:0000313" key="2">
    <source>
        <dbReference type="EMBL" id="KAK4201814.1"/>
    </source>
</evidence>
<organism evidence="2 3">
    <name type="scientific">Triangularia verruculosa</name>
    <dbReference type="NCBI Taxonomy" id="2587418"/>
    <lineage>
        <taxon>Eukaryota</taxon>
        <taxon>Fungi</taxon>
        <taxon>Dikarya</taxon>
        <taxon>Ascomycota</taxon>
        <taxon>Pezizomycotina</taxon>
        <taxon>Sordariomycetes</taxon>
        <taxon>Sordariomycetidae</taxon>
        <taxon>Sordariales</taxon>
        <taxon>Podosporaceae</taxon>
        <taxon>Triangularia</taxon>
    </lineage>
</organism>
<keyword evidence="3" id="KW-1185">Reference proteome</keyword>
<feature type="transmembrane region" description="Helical" evidence="1">
    <location>
        <begin position="39"/>
        <end position="56"/>
    </location>
</feature>
<dbReference type="Proteomes" id="UP001303160">
    <property type="component" value="Unassembled WGS sequence"/>
</dbReference>
<reference evidence="2" key="1">
    <citation type="journal article" date="2023" name="Mol. Phylogenet. Evol.">
        <title>Genome-scale phylogeny and comparative genomics of the fungal order Sordariales.</title>
        <authorList>
            <person name="Hensen N."/>
            <person name="Bonometti L."/>
            <person name="Westerberg I."/>
            <person name="Brannstrom I.O."/>
            <person name="Guillou S."/>
            <person name="Cros-Aarteil S."/>
            <person name="Calhoun S."/>
            <person name="Haridas S."/>
            <person name="Kuo A."/>
            <person name="Mondo S."/>
            <person name="Pangilinan J."/>
            <person name="Riley R."/>
            <person name="LaButti K."/>
            <person name="Andreopoulos B."/>
            <person name="Lipzen A."/>
            <person name="Chen C."/>
            <person name="Yan M."/>
            <person name="Daum C."/>
            <person name="Ng V."/>
            <person name="Clum A."/>
            <person name="Steindorff A."/>
            <person name="Ohm R.A."/>
            <person name="Martin F."/>
            <person name="Silar P."/>
            <person name="Natvig D.O."/>
            <person name="Lalanne C."/>
            <person name="Gautier V."/>
            <person name="Ament-Velasquez S.L."/>
            <person name="Kruys A."/>
            <person name="Hutchinson M.I."/>
            <person name="Powell A.J."/>
            <person name="Barry K."/>
            <person name="Miller A.N."/>
            <person name="Grigoriev I.V."/>
            <person name="Debuchy R."/>
            <person name="Gladieux P."/>
            <person name="Hiltunen Thoren M."/>
            <person name="Johannesson H."/>
        </authorList>
    </citation>
    <scope>NUCLEOTIDE SEQUENCE</scope>
    <source>
        <strain evidence="2">CBS 315.58</strain>
    </source>
</reference>
<accession>A0AAN6XJK3</accession>
<protein>
    <submittedName>
        <fullName evidence="2">Uncharacterized protein</fullName>
    </submittedName>
</protein>
<keyword evidence="1" id="KW-0812">Transmembrane</keyword>
<keyword evidence="1" id="KW-0472">Membrane</keyword>
<evidence type="ECO:0000313" key="3">
    <source>
        <dbReference type="Proteomes" id="UP001303160"/>
    </source>
</evidence>
<reference evidence="2" key="2">
    <citation type="submission" date="2023-05" db="EMBL/GenBank/DDBJ databases">
        <authorList>
            <consortium name="Lawrence Berkeley National Laboratory"/>
            <person name="Steindorff A."/>
            <person name="Hensen N."/>
            <person name="Bonometti L."/>
            <person name="Westerberg I."/>
            <person name="Brannstrom I.O."/>
            <person name="Guillou S."/>
            <person name="Cros-Aarteil S."/>
            <person name="Calhoun S."/>
            <person name="Haridas S."/>
            <person name="Kuo A."/>
            <person name="Mondo S."/>
            <person name="Pangilinan J."/>
            <person name="Riley R."/>
            <person name="Labutti K."/>
            <person name="Andreopoulos B."/>
            <person name="Lipzen A."/>
            <person name="Chen C."/>
            <person name="Yanf M."/>
            <person name="Daum C."/>
            <person name="Ng V."/>
            <person name="Clum A."/>
            <person name="Ohm R."/>
            <person name="Martin F."/>
            <person name="Silar P."/>
            <person name="Natvig D."/>
            <person name="Lalanne C."/>
            <person name="Gautier V."/>
            <person name="Ament-Velasquez S.L."/>
            <person name="Kruys A."/>
            <person name="Hutchinson M.I."/>
            <person name="Powell A.J."/>
            <person name="Barry K."/>
            <person name="Miller A.N."/>
            <person name="Grigoriev I.V."/>
            <person name="Debuchy R."/>
            <person name="Gladieux P."/>
            <person name="Thoren M.H."/>
            <person name="Johannesson H."/>
        </authorList>
    </citation>
    <scope>NUCLEOTIDE SEQUENCE</scope>
    <source>
        <strain evidence="2">CBS 315.58</strain>
    </source>
</reference>
<dbReference type="EMBL" id="MU863903">
    <property type="protein sequence ID" value="KAK4201814.1"/>
    <property type="molecule type" value="Genomic_DNA"/>
</dbReference>
<feature type="transmembrane region" description="Helical" evidence="1">
    <location>
        <begin position="15"/>
        <end position="32"/>
    </location>
</feature>
<evidence type="ECO:0000256" key="1">
    <source>
        <dbReference type="SAM" id="Phobius"/>
    </source>
</evidence>
<gene>
    <name evidence="2" type="ORF">QBC40DRAFT_277599</name>
</gene>
<comment type="caution">
    <text evidence="2">The sequence shown here is derived from an EMBL/GenBank/DDBJ whole genome shotgun (WGS) entry which is preliminary data.</text>
</comment>
<proteinExistence type="predicted"/>
<name>A0AAN6XJK3_9PEZI</name>
<sequence length="58" mass="6300">MGCGIGLVSGWDGDIPWVFFCFVFLLLVILLLRGGGVRYTAGIPTIVTAILFIFYSPC</sequence>
<keyword evidence="1" id="KW-1133">Transmembrane helix</keyword>
<dbReference type="AlphaFoldDB" id="A0AAN6XJK3"/>